<dbReference type="InterPro" id="IPR032675">
    <property type="entry name" value="LRR_dom_sf"/>
</dbReference>
<dbReference type="SUPFAM" id="SSF52047">
    <property type="entry name" value="RNI-like"/>
    <property type="match status" value="1"/>
</dbReference>
<sequence length="467" mass="52311">MDCLPDQLVWEIMDRINKTADRNSVSLTCKRLNKLDCEQRKFIRVGCGLDPVSESLACICNRFPFLEKVEIVYSGWMSKLGKQLDNQGLQILSNNCHFLNDLTLSYCTFITDAGLSSLTSCSNLLALRLKFAPRITGCGILSLVMGCKKLAVLHLIRCFNVGSAEWLEHLNNLESFEDLCIKNCRAIGEGDLYKLGSSWGKLKRLHFEVDANYRYMKCCDRLAIDRWQRQWIPCISMQELTLVNCIISTGRGLACVLGVCDNLEKIHLDMCVGLRDSDIVRLAENARSLRSISLRVPSDFSLPLSMNSPLLLTDESLRALAQNCSNLDSVKLSFSDAHFPSVSSFTLDAIITLIQMCPIRELILDQVHFFDDAGMDALRSAKYLEVLEIVGCQEVTDEGLQLVGQFPRLQVLRLSKCLGVTDDGIKLFIGTCKLTILSVEDCPQISVQGVKGAAKSVSFRQDLTWMY</sequence>
<dbReference type="SMART" id="SM00367">
    <property type="entry name" value="LRR_CC"/>
    <property type="match status" value="6"/>
</dbReference>
<feature type="domain" description="F-box/LRR-repeat protein 15-like leucin rich repeat" evidence="1">
    <location>
        <begin position="357"/>
        <end position="450"/>
    </location>
</feature>
<dbReference type="Pfam" id="PF25372">
    <property type="entry name" value="DUF7885"/>
    <property type="match status" value="1"/>
</dbReference>
<evidence type="ECO:0000313" key="3">
    <source>
        <dbReference type="Proteomes" id="UP001161247"/>
    </source>
</evidence>
<dbReference type="EMBL" id="OX459124">
    <property type="protein sequence ID" value="CAI9113929.1"/>
    <property type="molecule type" value="Genomic_DNA"/>
</dbReference>
<dbReference type="CDD" id="cd22159">
    <property type="entry name" value="F-box_AtTIR1-like"/>
    <property type="match status" value="1"/>
</dbReference>
<dbReference type="FunFam" id="1.20.1280.50:FF:000023">
    <property type="entry name" value="F-box/LRR-repeat protein 4"/>
    <property type="match status" value="1"/>
</dbReference>
<dbReference type="FunFam" id="3.80.10.10:FF:002365">
    <property type="entry name" value="F-box and leucine-rich repeat protein 13"/>
    <property type="match status" value="1"/>
</dbReference>
<name>A0AAV1E1X3_OLDCO</name>
<dbReference type="GO" id="GO:0019005">
    <property type="term" value="C:SCF ubiquitin ligase complex"/>
    <property type="evidence" value="ECO:0007669"/>
    <property type="project" value="TreeGrafter"/>
</dbReference>
<dbReference type="InterPro" id="IPR006553">
    <property type="entry name" value="Leu-rich_rpt_Cys-con_subtyp"/>
</dbReference>
<protein>
    <submittedName>
        <fullName evidence="2">OLC1v1014634C1</fullName>
    </submittedName>
</protein>
<reference evidence="2" key="1">
    <citation type="submission" date="2023-03" db="EMBL/GenBank/DDBJ databases">
        <authorList>
            <person name="Julca I."/>
        </authorList>
    </citation>
    <scope>NUCLEOTIDE SEQUENCE</scope>
</reference>
<gene>
    <name evidence="2" type="ORF">OLC1_LOCUS20832</name>
</gene>
<dbReference type="FunFam" id="3.80.10.10:FF:000690">
    <property type="entry name" value="F-box/LRR-repeat protein 14"/>
    <property type="match status" value="1"/>
</dbReference>
<keyword evidence="3" id="KW-1185">Reference proteome</keyword>
<dbReference type="PANTHER" id="PTHR13318:SF182">
    <property type="entry name" value="F-BOX_LRR-REPEAT PROTEIN 14"/>
    <property type="match status" value="1"/>
</dbReference>
<organism evidence="2 3">
    <name type="scientific">Oldenlandia corymbosa var. corymbosa</name>
    <dbReference type="NCBI Taxonomy" id="529605"/>
    <lineage>
        <taxon>Eukaryota</taxon>
        <taxon>Viridiplantae</taxon>
        <taxon>Streptophyta</taxon>
        <taxon>Embryophyta</taxon>
        <taxon>Tracheophyta</taxon>
        <taxon>Spermatophyta</taxon>
        <taxon>Magnoliopsida</taxon>
        <taxon>eudicotyledons</taxon>
        <taxon>Gunneridae</taxon>
        <taxon>Pentapetalae</taxon>
        <taxon>asterids</taxon>
        <taxon>lamiids</taxon>
        <taxon>Gentianales</taxon>
        <taxon>Rubiaceae</taxon>
        <taxon>Rubioideae</taxon>
        <taxon>Spermacoceae</taxon>
        <taxon>Hedyotis-Oldenlandia complex</taxon>
        <taxon>Oldenlandia</taxon>
    </lineage>
</organism>
<accession>A0AAV1E1X3</accession>
<dbReference type="GO" id="GO:0031146">
    <property type="term" value="P:SCF-dependent proteasomal ubiquitin-dependent protein catabolic process"/>
    <property type="evidence" value="ECO:0007669"/>
    <property type="project" value="TreeGrafter"/>
</dbReference>
<dbReference type="PANTHER" id="PTHR13318">
    <property type="entry name" value="PARTNER OF PAIRED, ISOFORM B-RELATED"/>
    <property type="match status" value="1"/>
</dbReference>
<dbReference type="Proteomes" id="UP001161247">
    <property type="component" value="Chromosome 7"/>
</dbReference>
<evidence type="ECO:0000259" key="1">
    <source>
        <dbReference type="Pfam" id="PF25372"/>
    </source>
</evidence>
<dbReference type="Gene3D" id="3.80.10.10">
    <property type="entry name" value="Ribonuclease Inhibitor"/>
    <property type="match status" value="2"/>
</dbReference>
<proteinExistence type="predicted"/>
<dbReference type="AlphaFoldDB" id="A0AAV1E1X3"/>
<evidence type="ECO:0000313" key="2">
    <source>
        <dbReference type="EMBL" id="CAI9113929.1"/>
    </source>
</evidence>
<dbReference type="InterPro" id="IPR057207">
    <property type="entry name" value="FBXL15_LRR"/>
</dbReference>